<dbReference type="PANTHER" id="PTHR46191:SF2">
    <property type="entry name" value="HALOACID DEHALOGENASE-LIKE HYDROLASE DOMAIN-CONTAINING PROTEIN 3"/>
    <property type="match status" value="1"/>
</dbReference>
<dbReference type="AlphaFoldDB" id="A0A3A4N9M8"/>
<dbReference type="SFLD" id="SFLDS00003">
    <property type="entry name" value="Haloacid_Dehalogenase"/>
    <property type="match status" value="1"/>
</dbReference>
<dbReference type="GO" id="GO:0016787">
    <property type="term" value="F:hydrolase activity"/>
    <property type="evidence" value="ECO:0007669"/>
    <property type="project" value="UniProtKB-KW"/>
</dbReference>
<organism evidence="1 2">
    <name type="scientific">Abyssobacteria bacterium (strain SURF_5)</name>
    <dbReference type="NCBI Taxonomy" id="2093360"/>
    <lineage>
        <taxon>Bacteria</taxon>
        <taxon>Pseudomonadati</taxon>
        <taxon>Candidatus Hydrogenedentota</taxon>
        <taxon>Candidatus Abyssobacteria</taxon>
    </lineage>
</organism>
<dbReference type="InterPro" id="IPR023214">
    <property type="entry name" value="HAD_sf"/>
</dbReference>
<comment type="caution">
    <text evidence="1">The sequence shown here is derived from an EMBL/GenBank/DDBJ whole genome shotgun (WGS) entry which is preliminary data.</text>
</comment>
<proteinExistence type="predicted"/>
<evidence type="ECO:0000313" key="2">
    <source>
        <dbReference type="Proteomes" id="UP000265882"/>
    </source>
</evidence>
<dbReference type="Proteomes" id="UP000265882">
    <property type="component" value="Unassembled WGS sequence"/>
</dbReference>
<protein>
    <submittedName>
        <fullName evidence="1">HAD family hydrolase</fullName>
    </submittedName>
</protein>
<sequence>MNRSVIEYAEQRSRGRTRVRKYPIIPANIPQKLPKLVGIGAVLWDVYGTLLGHPMGDVVEHSLMEKSTKRAFIKTAAEYGLEKFLGGDPATVLRKLYDDEIEKIHRRKRAQGVFSPEVKIEEVWLRILRQLEGKGYISGEGPVDMELALKVAYYFDDAQQFKVLYPGARRTLEMIRKKGLRQGIVSNAQFYTPITLNILLRNSVSVAVEAMDELFDHDLVVFSYALGVGKPNPSLYEKARDRLIEMGIEPSRVIHVGNDMLYDAVLARKVGFKAVFFAGDRRSVTLRKDDPEASGFEPDAVIKSLPQLIEILA</sequence>
<dbReference type="SUPFAM" id="SSF56784">
    <property type="entry name" value="HAD-like"/>
    <property type="match status" value="1"/>
</dbReference>
<keyword evidence="1" id="KW-0378">Hydrolase</keyword>
<evidence type="ECO:0000313" key="1">
    <source>
        <dbReference type="EMBL" id="RJP16122.1"/>
    </source>
</evidence>
<dbReference type="EMBL" id="QZKU01000128">
    <property type="protein sequence ID" value="RJP16122.1"/>
    <property type="molecule type" value="Genomic_DNA"/>
</dbReference>
<dbReference type="InterPro" id="IPR036412">
    <property type="entry name" value="HAD-like_sf"/>
</dbReference>
<dbReference type="Pfam" id="PF00702">
    <property type="entry name" value="Hydrolase"/>
    <property type="match status" value="1"/>
</dbReference>
<dbReference type="InterPro" id="IPR051828">
    <property type="entry name" value="HAD-like_hydrolase_domain"/>
</dbReference>
<name>A0A3A4N9M8_ABYX5</name>
<accession>A0A3A4N9M8</accession>
<dbReference type="Gene3D" id="3.40.50.1000">
    <property type="entry name" value="HAD superfamily/HAD-like"/>
    <property type="match status" value="1"/>
</dbReference>
<gene>
    <name evidence="1" type="ORF">C4520_19090</name>
</gene>
<dbReference type="PANTHER" id="PTHR46191">
    <property type="match status" value="1"/>
</dbReference>
<reference evidence="1 2" key="1">
    <citation type="journal article" date="2017" name="ISME J.">
        <title>Energy and carbon metabolisms in a deep terrestrial subsurface fluid microbial community.</title>
        <authorList>
            <person name="Momper L."/>
            <person name="Jungbluth S.P."/>
            <person name="Lee M.D."/>
            <person name="Amend J.P."/>
        </authorList>
    </citation>
    <scope>NUCLEOTIDE SEQUENCE [LARGE SCALE GENOMIC DNA]</scope>
    <source>
        <strain evidence="1">SURF_5</strain>
    </source>
</reference>
<dbReference type="SFLD" id="SFLDG01129">
    <property type="entry name" value="C1.5:_HAD__Beta-PGM__Phosphata"/>
    <property type="match status" value="1"/>
</dbReference>